<proteinExistence type="predicted"/>
<organism evidence="1 2">
    <name type="scientific">Rhipicephalus sanguineus</name>
    <name type="common">Brown dog tick</name>
    <name type="synonym">Ixodes sanguineus</name>
    <dbReference type="NCBI Taxonomy" id="34632"/>
    <lineage>
        <taxon>Eukaryota</taxon>
        <taxon>Metazoa</taxon>
        <taxon>Ecdysozoa</taxon>
        <taxon>Arthropoda</taxon>
        <taxon>Chelicerata</taxon>
        <taxon>Arachnida</taxon>
        <taxon>Acari</taxon>
        <taxon>Parasitiformes</taxon>
        <taxon>Ixodida</taxon>
        <taxon>Ixodoidea</taxon>
        <taxon>Ixodidae</taxon>
        <taxon>Rhipicephalinae</taxon>
        <taxon>Rhipicephalus</taxon>
        <taxon>Rhipicephalus</taxon>
    </lineage>
</organism>
<evidence type="ECO:0000313" key="1">
    <source>
        <dbReference type="EMBL" id="KAH7976144.1"/>
    </source>
</evidence>
<evidence type="ECO:0000313" key="2">
    <source>
        <dbReference type="Proteomes" id="UP000821837"/>
    </source>
</evidence>
<comment type="caution">
    <text evidence="1">The sequence shown here is derived from an EMBL/GenBank/DDBJ whole genome shotgun (WGS) entry which is preliminary data.</text>
</comment>
<gene>
    <name evidence="1" type="ORF">HPB52_009331</name>
</gene>
<sequence length="197" mass="22334">MYGMSDQDTEGLADSILRSASITWVSVFHRPTSKATTVTHRLAKGIIQNRTLLTVIGSRHVDADVARDWLTVQEATRRNSGVVARAARLLKASVFDRYVVAALDRVTRHPALLAEVAKLVEMDKAELSSLIRDRLRRTETMDEFMRFAAVVKERVVCRPSVDGRTQLDALNEYCWRHVRQYLVLDDVEQDVGPTRKV</sequence>
<reference evidence="1" key="1">
    <citation type="journal article" date="2020" name="Cell">
        <title>Large-Scale Comparative Analyses of Tick Genomes Elucidate Their Genetic Diversity and Vector Capacities.</title>
        <authorList>
            <consortium name="Tick Genome and Microbiome Consortium (TIGMIC)"/>
            <person name="Jia N."/>
            <person name="Wang J."/>
            <person name="Shi W."/>
            <person name="Du L."/>
            <person name="Sun Y."/>
            <person name="Zhan W."/>
            <person name="Jiang J.F."/>
            <person name="Wang Q."/>
            <person name="Zhang B."/>
            <person name="Ji P."/>
            <person name="Bell-Sakyi L."/>
            <person name="Cui X.M."/>
            <person name="Yuan T.T."/>
            <person name="Jiang B.G."/>
            <person name="Yang W.F."/>
            <person name="Lam T.T."/>
            <person name="Chang Q.C."/>
            <person name="Ding S.J."/>
            <person name="Wang X.J."/>
            <person name="Zhu J.G."/>
            <person name="Ruan X.D."/>
            <person name="Zhao L."/>
            <person name="Wei J.T."/>
            <person name="Ye R.Z."/>
            <person name="Que T.C."/>
            <person name="Du C.H."/>
            <person name="Zhou Y.H."/>
            <person name="Cheng J.X."/>
            <person name="Dai P.F."/>
            <person name="Guo W.B."/>
            <person name="Han X.H."/>
            <person name="Huang E.J."/>
            <person name="Li L.F."/>
            <person name="Wei W."/>
            <person name="Gao Y.C."/>
            <person name="Liu J.Z."/>
            <person name="Shao H.Z."/>
            <person name="Wang X."/>
            <person name="Wang C.C."/>
            <person name="Yang T.C."/>
            <person name="Huo Q.B."/>
            <person name="Li W."/>
            <person name="Chen H.Y."/>
            <person name="Chen S.E."/>
            <person name="Zhou L.G."/>
            <person name="Ni X.B."/>
            <person name="Tian J.H."/>
            <person name="Sheng Y."/>
            <person name="Liu T."/>
            <person name="Pan Y.S."/>
            <person name="Xia L.Y."/>
            <person name="Li J."/>
            <person name="Zhao F."/>
            <person name="Cao W.C."/>
        </authorList>
    </citation>
    <scope>NUCLEOTIDE SEQUENCE</scope>
    <source>
        <strain evidence="1">Rsan-2018</strain>
    </source>
</reference>
<dbReference type="VEuPathDB" id="VectorBase:RSAN_053260"/>
<protein>
    <submittedName>
        <fullName evidence="1">Uncharacterized protein</fullName>
    </submittedName>
</protein>
<accession>A0A9D4QFC7</accession>
<reference evidence="1" key="2">
    <citation type="submission" date="2021-09" db="EMBL/GenBank/DDBJ databases">
        <authorList>
            <person name="Jia N."/>
            <person name="Wang J."/>
            <person name="Shi W."/>
            <person name="Du L."/>
            <person name="Sun Y."/>
            <person name="Zhan W."/>
            <person name="Jiang J."/>
            <person name="Wang Q."/>
            <person name="Zhang B."/>
            <person name="Ji P."/>
            <person name="Sakyi L.B."/>
            <person name="Cui X."/>
            <person name="Yuan T."/>
            <person name="Jiang B."/>
            <person name="Yang W."/>
            <person name="Lam T.T.-Y."/>
            <person name="Chang Q."/>
            <person name="Ding S."/>
            <person name="Wang X."/>
            <person name="Zhu J."/>
            <person name="Ruan X."/>
            <person name="Zhao L."/>
            <person name="Wei J."/>
            <person name="Que T."/>
            <person name="Du C."/>
            <person name="Cheng J."/>
            <person name="Dai P."/>
            <person name="Han X."/>
            <person name="Huang E."/>
            <person name="Gao Y."/>
            <person name="Liu J."/>
            <person name="Shao H."/>
            <person name="Ye R."/>
            <person name="Li L."/>
            <person name="Wei W."/>
            <person name="Wang X."/>
            <person name="Wang C."/>
            <person name="Huo Q."/>
            <person name="Li W."/>
            <person name="Guo W."/>
            <person name="Chen H."/>
            <person name="Chen S."/>
            <person name="Zhou L."/>
            <person name="Zhou L."/>
            <person name="Ni X."/>
            <person name="Tian J."/>
            <person name="Zhou Y."/>
            <person name="Sheng Y."/>
            <person name="Liu T."/>
            <person name="Pan Y."/>
            <person name="Xia L."/>
            <person name="Li J."/>
            <person name="Zhao F."/>
            <person name="Cao W."/>
        </authorList>
    </citation>
    <scope>NUCLEOTIDE SEQUENCE</scope>
    <source>
        <strain evidence="1">Rsan-2018</strain>
        <tissue evidence="1">Larvae</tissue>
    </source>
</reference>
<name>A0A9D4QFC7_RHISA</name>
<dbReference type="AlphaFoldDB" id="A0A9D4QFC7"/>
<dbReference type="Proteomes" id="UP000821837">
    <property type="component" value="Chromosome 10"/>
</dbReference>
<dbReference type="EMBL" id="JABSTV010001246">
    <property type="protein sequence ID" value="KAH7976144.1"/>
    <property type="molecule type" value="Genomic_DNA"/>
</dbReference>
<keyword evidence="2" id="KW-1185">Reference proteome</keyword>